<comment type="function">
    <text evidence="6">Involved in the assembly process of the P-ring formation. It may associate with FlgF on the rod constituting a structure essential for the P-ring assembly or may act as a modulator protein for the P-ring assembly.</text>
</comment>
<feature type="domain" description="SAF" evidence="8">
    <location>
        <begin position="146"/>
        <end position="208"/>
    </location>
</feature>
<evidence type="ECO:0000256" key="1">
    <source>
        <dbReference type="ARBA" id="ARBA00004418"/>
    </source>
</evidence>
<evidence type="ECO:0000256" key="2">
    <source>
        <dbReference type="ARBA" id="ARBA00010474"/>
    </source>
</evidence>
<keyword evidence="5" id="KW-0574">Periplasm</keyword>
<evidence type="ECO:0000259" key="8">
    <source>
        <dbReference type="SMART" id="SM00858"/>
    </source>
</evidence>
<evidence type="ECO:0000256" key="6">
    <source>
        <dbReference type="ARBA" id="ARBA00025643"/>
    </source>
</evidence>
<keyword evidence="9" id="KW-0966">Cell projection</keyword>
<dbReference type="CDD" id="cd11614">
    <property type="entry name" value="SAF_CpaB_FlgA_like"/>
    <property type="match status" value="1"/>
</dbReference>
<dbReference type="GO" id="GO:0044780">
    <property type="term" value="P:bacterial-type flagellum assembly"/>
    <property type="evidence" value="ECO:0007669"/>
    <property type="project" value="InterPro"/>
</dbReference>
<reference evidence="9 10" key="1">
    <citation type="submission" date="2018-06" db="EMBL/GenBank/DDBJ databases">
        <title>Genomic Encyclopedia of Type Strains, Phase III (KMG-III): the genomes of soil and plant-associated and newly described type strains.</title>
        <authorList>
            <person name="Whitman W."/>
        </authorList>
    </citation>
    <scope>NUCLEOTIDE SEQUENCE [LARGE SCALE GENOMIC DNA]</scope>
    <source>
        <strain evidence="9 10">CGMCC 1.15366</strain>
    </source>
</reference>
<keyword evidence="7" id="KW-0472">Membrane</keyword>
<comment type="similarity">
    <text evidence="2">Belongs to the FlgA family.</text>
</comment>
<gene>
    <name evidence="9" type="ORF">B0I24_102136</name>
</gene>
<dbReference type="GO" id="GO:0042597">
    <property type="term" value="C:periplasmic space"/>
    <property type="evidence" value="ECO:0007669"/>
    <property type="project" value="UniProtKB-SubCell"/>
</dbReference>
<dbReference type="NCBIfam" id="TIGR03170">
    <property type="entry name" value="flgA_cterm"/>
    <property type="match status" value="1"/>
</dbReference>
<dbReference type="InterPro" id="IPR013974">
    <property type="entry name" value="SAF"/>
</dbReference>
<dbReference type="Gene3D" id="2.30.30.760">
    <property type="match status" value="1"/>
</dbReference>
<dbReference type="Pfam" id="PF17656">
    <property type="entry name" value="ChapFlgA_N"/>
    <property type="match status" value="1"/>
</dbReference>
<keyword evidence="7" id="KW-1133">Transmembrane helix</keyword>
<evidence type="ECO:0000313" key="9">
    <source>
        <dbReference type="EMBL" id="RAK00711.1"/>
    </source>
</evidence>
<dbReference type="InterPro" id="IPR041231">
    <property type="entry name" value="FlgA_N"/>
</dbReference>
<dbReference type="InterPro" id="IPR017585">
    <property type="entry name" value="SAF_FlgA"/>
</dbReference>
<dbReference type="Gene3D" id="3.90.1210.10">
    <property type="entry name" value="Antifreeze-like/N-acetylneuraminic acid synthase C-terminal domain"/>
    <property type="match status" value="1"/>
</dbReference>
<accession>A0A327X2D8</accession>
<evidence type="ECO:0000256" key="5">
    <source>
        <dbReference type="ARBA" id="ARBA00022764"/>
    </source>
</evidence>
<protein>
    <recommendedName>
        <fullName evidence="3">Flagella basal body P-ring formation protein FlgA</fullName>
    </recommendedName>
</protein>
<keyword evidence="9" id="KW-0969">Cilium</keyword>
<comment type="caution">
    <text evidence="9">The sequence shown here is derived from an EMBL/GenBank/DDBJ whole genome shotgun (WGS) entry which is preliminary data.</text>
</comment>
<dbReference type="AlphaFoldDB" id="A0A327X2D8"/>
<evidence type="ECO:0000256" key="7">
    <source>
        <dbReference type="SAM" id="Phobius"/>
    </source>
</evidence>
<proteinExistence type="inferred from homology"/>
<name>A0A327X2D8_9GAMM</name>
<dbReference type="PANTHER" id="PTHR36307:SF1">
    <property type="entry name" value="FLAGELLA BASAL BODY P-RING FORMATION PROTEIN FLGA"/>
    <property type="match status" value="1"/>
</dbReference>
<keyword evidence="7" id="KW-0812">Transmembrane</keyword>
<comment type="subcellular location">
    <subcellularLocation>
        <location evidence="1">Periplasm</location>
    </subcellularLocation>
</comment>
<organism evidence="9 10">
    <name type="scientific">Aliidiomarina maris</name>
    <dbReference type="NCBI Taxonomy" id="531312"/>
    <lineage>
        <taxon>Bacteria</taxon>
        <taxon>Pseudomonadati</taxon>
        <taxon>Pseudomonadota</taxon>
        <taxon>Gammaproteobacteria</taxon>
        <taxon>Alteromonadales</taxon>
        <taxon>Idiomarinaceae</taxon>
        <taxon>Aliidiomarina</taxon>
    </lineage>
</organism>
<dbReference type="PANTHER" id="PTHR36307">
    <property type="entry name" value="FLAGELLA BASAL BODY P-RING FORMATION PROTEIN FLGA"/>
    <property type="match status" value="1"/>
</dbReference>
<dbReference type="EMBL" id="QLMD01000002">
    <property type="protein sequence ID" value="RAK00711.1"/>
    <property type="molecule type" value="Genomic_DNA"/>
</dbReference>
<feature type="transmembrane region" description="Helical" evidence="7">
    <location>
        <begin position="6"/>
        <end position="25"/>
    </location>
</feature>
<dbReference type="Proteomes" id="UP000249203">
    <property type="component" value="Unassembled WGS sequence"/>
</dbReference>
<sequence>MTSYAYLYLFLPVSPSATMLIVHIRTTLYQLTTQWGYCMKFASFIFMLVVTALPSAAMAANTYEPQQLAELAENHVNELLAANQDDQIQVQAGNLDPRMGTRSCEQPLRVELANNASLERQTTVMLTCDDRDNWRLFIPVRIQQLRAVVVTARPLTPGQVIGRSDLKLSYIDIHQLRDAAHDDIDSLVGAQVKRRIGANQPLQARHTCFVCRGQDVTIISGAGGLEIRATGVARADGLLGDRITVRNSRSNQDVQAVVSGSNEVRIAQ</sequence>
<feature type="transmembrane region" description="Helical" evidence="7">
    <location>
        <begin position="37"/>
        <end position="60"/>
    </location>
</feature>
<dbReference type="Pfam" id="PF13144">
    <property type="entry name" value="ChapFlgA"/>
    <property type="match status" value="1"/>
</dbReference>
<keyword evidence="9" id="KW-0282">Flagellum</keyword>
<evidence type="ECO:0000256" key="4">
    <source>
        <dbReference type="ARBA" id="ARBA00022729"/>
    </source>
</evidence>
<keyword evidence="4" id="KW-0732">Signal</keyword>
<evidence type="ECO:0000256" key="3">
    <source>
        <dbReference type="ARBA" id="ARBA00014754"/>
    </source>
</evidence>
<evidence type="ECO:0000313" key="10">
    <source>
        <dbReference type="Proteomes" id="UP000249203"/>
    </source>
</evidence>
<dbReference type="InterPro" id="IPR039246">
    <property type="entry name" value="Flagellar_FlgA"/>
</dbReference>
<dbReference type="SMART" id="SM00858">
    <property type="entry name" value="SAF"/>
    <property type="match status" value="1"/>
</dbReference>